<protein>
    <submittedName>
        <fullName evidence="2">Uncharacterized protein</fullName>
    </submittedName>
</protein>
<dbReference type="EMBL" id="NJEU01000007">
    <property type="protein sequence ID" value="PHH83584.1"/>
    <property type="molecule type" value="Genomic_DNA"/>
</dbReference>
<evidence type="ECO:0000256" key="1">
    <source>
        <dbReference type="SAM" id="MobiDB-lite"/>
    </source>
</evidence>
<sequence length="307" mass="33997">MEVQEKAAGQESAKASDSQPKTQQNKSKEPAKDVGGSQEADKTWKERRGSSSGPQSWKDEKTPWYKTKRPHRDIETGARTRQTRRQLNEPRMGLNGPTAAENCSGGVYGQSNWSSQRGLGPSGQPGGVPVVSSPLFPLSGNGMGAYQPAGKTANMAGSPPQGRPHGPWQAKNSWQRNYTMPNAAPRSMDEGHGNGQHWRNSHNYNNQSNHHHHNNQNNHHANNSNKSRNRQSGHHHHYSNSNSSGSWRRHALLQPDVGPAINSNNNNNTIQCPNMANRGGGFHYQPCNCQPCSERNRSVFVTPDWRR</sequence>
<dbReference type="AlphaFoldDB" id="A0A2C5ZVU3"/>
<name>A0A2C5ZVU3_9HYPO</name>
<accession>A0A2C5ZVU3</accession>
<evidence type="ECO:0000313" key="2">
    <source>
        <dbReference type="EMBL" id="PHH83584.1"/>
    </source>
</evidence>
<keyword evidence="3" id="KW-1185">Reference proteome</keyword>
<feature type="compositionally biased region" description="Basic and acidic residues" evidence="1">
    <location>
        <begin position="39"/>
        <end position="49"/>
    </location>
</feature>
<feature type="compositionally biased region" description="Polar residues" evidence="1">
    <location>
        <begin position="170"/>
        <end position="180"/>
    </location>
</feature>
<organism evidence="2 3">
    <name type="scientific">Ophiocordyceps australis</name>
    <dbReference type="NCBI Taxonomy" id="1399860"/>
    <lineage>
        <taxon>Eukaryota</taxon>
        <taxon>Fungi</taxon>
        <taxon>Dikarya</taxon>
        <taxon>Ascomycota</taxon>
        <taxon>Pezizomycotina</taxon>
        <taxon>Sordariomycetes</taxon>
        <taxon>Hypocreomycetidae</taxon>
        <taxon>Hypocreales</taxon>
        <taxon>Ophiocordycipitaceae</taxon>
        <taxon>Ophiocordyceps</taxon>
    </lineage>
</organism>
<proteinExistence type="predicted"/>
<dbReference type="Proteomes" id="UP000224854">
    <property type="component" value="Unassembled WGS sequence"/>
</dbReference>
<feature type="compositionally biased region" description="Low complexity" evidence="1">
    <location>
        <begin position="215"/>
        <end position="225"/>
    </location>
</feature>
<feature type="compositionally biased region" description="Basic residues" evidence="1">
    <location>
        <begin position="227"/>
        <end position="238"/>
    </location>
</feature>
<gene>
    <name evidence="2" type="ORF">CDD82_6612</name>
</gene>
<feature type="region of interest" description="Disordered" evidence="1">
    <location>
        <begin position="148"/>
        <end position="246"/>
    </location>
</feature>
<feature type="compositionally biased region" description="Polar residues" evidence="1">
    <location>
        <begin position="13"/>
        <end position="25"/>
    </location>
</feature>
<reference evidence="2 3" key="1">
    <citation type="submission" date="2017-06" db="EMBL/GenBank/DDBJ databases">
        <title>Ant-infecting Ophiocordyceps genomes reveal a high diversity of potential behavioral manipulation genes and a possible major role for enterotoxins.</title>
        <authorList>
            <person name="De Bekker C."/>
            <person name="Evans H.C."/>
            <person name="Brachmann A."/>
            <person name="Hughes D.P."/>
        </authorList>
    </citation>
    <scope>NUCLEOTIDE SEQUENCE [LARGE SCALE GENOMIC DNA]</scope>
    <source>
        <strain evidence="2 3">1348a</strain>
    </source>
</reference>
<evidence type="ECO:0000313" key="3">
    <source>
        <dbReference type="Proteomes" id="UP000224854"/>
    </source>
</evidence>
<feature type="region of interest" description="Disordered" evidence="1">
    <location>
        <begin position="1"/>
        <end position="97"/>
    </location>
</feature>
<comment type="caution">
    <text evidence="2">The sequence shown here is derived from an EMBL/GenBank/DDBJ whole genome shotgun (WGS) entry which is preliminary data.</text>
</comment>